<dbReference type="AlphaFoldDB" id="A0A4P7N6D7"/>
<gene>
    <name evidence="2" type="ORF">PoMZ_00504</name>
</gene>
<dbReference type="Proteomes" id="UP000294847">
    <property type="component" value="Chromosome 2"/>
</dbReference>
<accession>A0A4P7N6D7</accession>
<organism evidence="2 3">
    <name type="scientific">Pyricularia oryzae</name>
    <name type="common">Rice blast fungus</name>
    <name type="synonym">Magnaporthe oryzae</name>
    <dbReference type="NCBI Taxonomy" id="318829"/>
    <lineage>
        <taxon>Eukaryota</taxon>
        <taxon>Fungi</taxon>
        <taxon>Dikarya</taxon>
        <taxon>Ascomycota</taxon>
        <taxon>Pezizomycotina</taxon>
        <taxon>Sordariomycetes</taxon>
        <taxon>Sordariomycetidae</taxon>
        <taxon>Magnaporthales</taxon>
        <taxon>Pyriculariaceae</taxon>
        <taxon>Pyricularia</taxon>
    </lineage>
</organism>
<evidence type="ECO:0000256" key="1">
    <source>
        <dbReference type="SAM" id="MobiDB-lite"/>
    </source>
</evidence>
<evidence type="ECO:0000313" key="3">
    <source>
        <dbReference type="Proteomes" id="UP000294847"/>
    </source>
</evidence>
<sequence length="75" mass="8694">MRLLICLRADLLGDDCFVACDFILIKGTYDPFFRSSQRVTTPHMTKFERTGGHNRAPPWPFHQKQDCTNPVGRLR</sequence>
<reference evidence="2 3" key="1">
    <citation type="journal article" date="2019" name="Mol. Biol. Evol.">
        <title>Blast fungal genomes show frequent chromosomal changes, gene gains and losses, and effector gene turnover.</title>
        <authorList>
            <person name="Gomez Luciano L.B."/>
            <person name="Jason Tsai I."/>
            <person name="Chuma I."/>
            <person name="Tosa Y."/>
            <person name="Chen Y.H."/>
            <person name="Li J.Y."/>
            <person name="Li M.Y."/>
            <person name="Jade Lu M.Y."/>
            <person name="Nakayashiki H."/>
            <person name="Li W.H."/>
        </authorList>
    </citation>
    <scope>NUCLEOTIDE SEQUENCE [LARGE SCALE GENOMIC DNA]</scope>
    <source>
        <strain evidence="2">MZ5-1-6</strain>
    </source>
</reference>
<feature type="region of interest" description="Disordered" evidence="1">
    <location>
        <begin position="47"/>
        <end position="75"/>
    </location>
</feature>
<evidence type="ECO:0000313" key="2">
    <source>
        <dbReference type="EMBL" id="QBZ55604.1"/>
    </source>
</evidence>
<proteinExistence type="predicted"/>
<dbReference type="EMBL" id="CP034205">
    <property type="protein sequence ID" value="QBZ55604.1"/>
    <property type="molecule type" value="Genomic_DNA"/>
</dbReference>
<protein>
    <submittedName>
        <fullName evidence="2">Uncharacterized protein</fullName>
    </submittedName>
</protein>
<name>A0A4P7N6D7_PYROR</name>